<organism evidence="4 5">
    <name type="scientific">Salmonirosea aquatica</name>
    <dbReference type="NCBI Taxonomy" id="2654236"/>
    <lineage>
        <taxon>Bacteria</taxon>
        <taxon>Pseudomonadati</taxon>
        <taxon>Bacteroidota</taxon>
        <taxon>Cytophagia</taxon>
        <taxon>Cytophagales</taxon>
        <taxon>Spirosomataceae</taxon>
        <taxon>Salmonirosea</taxon>
    </lineage>
</organism>
<feature type="domain" description="Glycosyl transferase family 1" evidence="3">
    <location>
        <begin position="247"/>
        <end position="399"/>
    </location>
</feature>
<keyword evidence="2 4" id="KW-0808">Transferase</keyword>
<dbReference type="PANTHER" id="PTHR12526">
    <property type="entry name" value="GLYCOSYLTRANSFERASE"/>
    <property type="match status" value="1"/>
</dbReference>
<keyword evidence="5" id="KW-1185">Reference proteome</keyword>
<evidence type="ECO:0000313" key="5">
    <source>
        <dbReference type="Proteomes" id="UP000479293"/>
    </source>
</evidence>
<dbReference type="Gene3D" id="3.40.50.2000">
    <property type="entry name" value="Glycogen Phosphorylase B"/>
    <property type="match status" value="2"/>
</dbReference>
<name>A0A7C9BDI0_9BACT</name>
<keyword evidence="1" id="KW-0328">Glycosyltransferase</keyword>
<reference evidence="4 5" key="1">
    <citation type="submission" date="2019-10" db="EMBL/GenBank/DDBJ databases">
        <title>Draft Genome Sequence of Cytophagaceae sp. SJW1-29.</title>
        <authorList>
            <person name="Choi A."/>
        </authorList>
    </citation>
    <scope>NUCLEOTIDE SEQUENCE [LARGE SCALE GENOMIC DNA]</scope>
    <source>
        <strain evidence="4 5">SJW1-29</strain>
    </source>
</reference>
<evidence type="ECO:0000313" key="4">
    <source>
        <dbReference type="EMBL" id="MPR32123.1"/>
    </source>
</evidence>
<protein>
    <submittedName>
        <fullName evidence="4">Glycosyltransferase</fullName>
    </submittedName>
</protein>
<dbReference type="AlphaFoldDB" id="A0A7C9BDI0"/>
<evidence type="ECO:0000256" key="1">
    <source>
        <dbReference type="ARBA" id="ARBA00022676"/>
    </source>
</evidence>
<dbReference type="EMBL" id="WHLY01000002">
    <property type="protein sequence ID" value="MPR32123.1"/>
    <property type="molecule type" value="Genomic_DNA"/>
</dbReference>
<sequence length="425" mass="47851">MKDKLPIKVIISAGPGRLHLIQSAVELKKVDVDVKVITGWIPGKMFSDSFVDWMGGWVGRKNNLAHALKKRNPAELERSELKSCGIAEFFIQFLFLLSKFKLISRNKSALIGWTAFGLQSKKYIKNADIFHVRGGAGAGGVFAYAKNKNMKVIVDYSIAHPNELSNQIEKSINKTGANFNKYISLHPKDTFWKMVLRSCDFADMLVVNSDYVKWSFIKEGYPEHKIKVVYWGVNSEFNIQKQIYYSTSQIRLIFTGAFGLRKGAGLIIAALTELKNRNIDFTFDIVGSVTGEISIPRWMQVSPNIVFHGHLSQDKMKSILLASDIYIFPTYTEGCAQSVKEAMSVGLPVITTRQSGVPIIHKVDGWLIDDDSIEALISAILELSNNPDLRQRIGSQAAKTIKLNHTWEIYAKNMKSVYYDLLNDE</sequence>
<dbReference type="PANTHER" id="PTHR12526:SF629">
    <property type="entry name" value="TEICHURONIC ACID BIOSYNTHESIS GLYCOSYLTRANSFERASE TUAH-RELATED"/>
    <property type="match status" value="1"/>
</dbReference>
<dbReference type="CDD" id="cd03801">
    <property type="entry name" value="GT4_PimA-like"/>
    <property type="match status" value="1"/>
</dbReference>
<dbReference type="RefSeq" id="WP_152756356.1">
    <property type="nucleotide sequence ID" value="NZ_WHLY01000002.1"/>
</dbReference>
<proteinExistence type="predicted"/>
<dbReference type="InterPro" id="IPR001296">
    <property type="entry name" value="Glyco_trans_1"/>
</dbReference>
<dbReference type="Proteomes" id="UP000479293">
    <property type="component" value="Unassembled WGS sequence"/>
</dbReference>
<evidence type="ECO:0000259" key="3">
    <source>
        <dbReference type="Pfam" id="PF00534"/>
    </source>
</evidence>
<gene>
    <name evidence="4" type="ORF">GBK04_01870</name>
</gene>
<dbReference type="Pfam" id="PF00534">
    <property type="entry name" value="Glycos_transf_1"/>
    <property type="match status" value="1"/>
</dbReference>
<accession>A0A7C9BDI0</accession>
<comment type="caution">
    <text evidence="4">The sequence shown here is derived from an EMBL/GenBank/DDBJ whole genome shotgun (WGS) entry which is preliminary data.</text>
</comment>
<dbReference type="GO" id="GO:0016757">
    <property type="term" value="F:glycosyltransferase activity"/>
    <property type="evidence" value="ECO:0007669"/>
    <property type="project" value="UniProtKB-KW"/>
</dbReference>
<dbReference type="SUPFAM" id="SSF53756">
    <property type="entry name" value="UDP-Glycosyltransferase/glycogen phosphorylase"/>
    <property type="match status" value="1"/>
</dbReference>
<evidence type="ECO:0000256" key="2">
    <source>
        <dbReference type="ARBA" id="ARBA00022679"/>
    </source>
</evidence>